<dbReference type="EMBL" id="LR796140">
    <property type="protein sequence ID" value="CAB4121214.1"/>
    <property type="molecule type" value="Genomic_DNA"/>
</dbReference>
<gene>
    <name evidence="1" type="ORF">UFOVP9_30</name>
</gene>
<evidence type="ECO:0000313" key="1">
    <source>
        <dbReference type="EMBL" id="CAB4121214.1"/>
    </source>
</evidence>
<accession>A0A6J5KGV2</accession>
<proteinExistence type="predicted"/>
<protein>
    <submittedName>
        <fullName evidence="1">Uncharacterized protein</fullName>
    </submittedName>
</protein>
<sequence>MTLQETIGKTIKSIQNFTHKDLCEAYNEDTTDKVAYRYWCNSIGDDEIVEIYITFTDDTVMKLSSQSSNCCDSSYVYIE</sequence>
<name>A0A6J5KGV2_9CAUD</name>
<reference evidence="1" key="1">
    <citation type="submission" date="2020-04" db="EMBL/GenBank/DDBJ databases">
        <authorList>
            <person name="Chiriac C."/>
            <person name="Salcher M."/>
            <person name="Ghai R."/>
            <person name="Kavagutti S V."/>
        </authorList>
    </citation>
    <scope>NUCLEOTIDE SEQUENCE</scope>
</reference>
<organism evidence="1">
    <name type="scientific">uncultured Caudovirales phage</name>
    <dbReference type="NCBI Taxonomy" id="2100421"/>
    <lineage>
        <taxon>Viruses</taxon>
        <taxon>Duplodnaviria</taxon>
        <taxon>Heunggongvirae</taxon>
        <taxon>Uroviricota</taxon>
        <taxon>Caudoviricetes</taxon>
        <taxon>Peduoviridae</taxon>
        <taxon>Maltschvirus</taxon>
        <taxon>Maltschvirus maltsch</taxon>
    </lineage>
</organism>